<evidence type="ECO:0000256" key="6">
    <source>
        <dbReference type="ARBA" id="ARBA00022840"/>
    </source>
</evidence>
<dbReference type="EMBL" id="JAJEPV010000004">
    <property type="protein sequence ID" value="MCC2118497.1"/>
    <property type="molecule type" value="Genomic_DNA"/>
</dbReference>
<evidence type="ECO:0000259" key="11">
    <source>
        <dbReference type="PROSITE" id="PS50011"/>
    </source>
</evidence>
<dbReference type="PROSITE" id="PS51178">
    <property type="entry name" value="PASTA"/>
    <property type="match status" value="2"/>
</dbReference>
<dbReference type="NCBIfam" id="NF033483">
    <property type="entry name" value="PknB_PASTA_kin"/>
    <property type="match status" value="1"/>
</dbReference>
<dbReference type="PROSITE" id="PS50011">
    <property type="entry name" value="PROTEIN_KINASE_DOM"/>
    <property type="match status" value="1"/>
</dbReference>
<evidence type="ECO:0000256" key="3">
    <source>
        <dbReference type="ARBA" id="ARBA00022679"/>
    </source>
</evidence>
<evidence type="ECO:0000256" key="9">
    <source>
        <dbReference type="PROSITE-ProRule" id="PRU10141"/>
    </source>
</evidence>
<evidence type="ECO:0000256" key="5">
    <source>
        <dbReference type="ARBA" id="ARBA00022777"/>
    </source>
</evidence>
<dbReference type="PANTHER" id="PTHR43289:SF34">
    <property type="entry name" value="SERINE_THREONINE-PROTEIN KINASE YBDM-RELATED"/>
    <property type="match status" value="1"/>
</dbReference>
<keyword evidence="10" id="KW-0812">Transmembrane</keyword>
<dbReference type="PROSITE" id="PS00108">
    <property type="entry name" value="PROTEIN_KINASE_ST"/>
    <property type="match status" value="1"/>
</dbReference>
<dbReference type="SMART" id="SM00740">
    <property type="entry name" value="PASTA"/>
    <property type="match status" value="3"/>
</dbReference>
<dbReference type="GO" id="GO:0004674">
    <property type="term" value="F:protein serine/threonine kinase activity"/>
    <property type="evidence" value="ECO:0007669"/>
    <property type="project" value="UniProtKB-KW"/>
</dbReference>
<reference evidence="13 14" key="1">
    <citation type="submission" date="2021-10" db="EMBL/GenBank/DDBJ databases">
        <title>Anaerobic single-cell dispensing facilitates the cultivation of human gut bacteria.</title>
        <authorList>
            <person name="Afrizal A."/>
        </authorList>
    </citation>
    <scope>NUCLEOTIDE SEQUENCE [LARGE SCALE GENOMIC DNA]</scope>
    <source>
        <strain evidence="13 14">CLA-AA-H273</strain>
    </source>
</reference>
<keyword evidence="3" id="KW-0808">Transferase</keyword>
<evidence type="ECO:0000313" key="13">
    <source>
        <dbReference type="EMBL" id="MCC2118497.1"/>
    </source>
</evidence>
<proteinExistence type="predicted"/>
<dbReference type="PANTHER" id="PTHR43289">
    <property type="entry name" value="MITOGEN-ACTIVATED PROTEIN KINASE KINASE KINASE 20-RELATED"/>
    <property type="match status" value="1"/>
</dbReference>
<evidence type="ECO:0000256" key="7">
    <source>
        <dbReference type="ARBA" id="ARBA00047899"/>
    </source>
</evidence>
<evidence type="ECO:0000256" key="2">
    <source>
        <dbReference type="ARBA" id="ARBA00022527"/>
    </source>
</evidence>
<dbReference type="InterPro" id="IPR017441">
    <property type="entry name" value="Protein_kinase_ATP_BS"/>
</dbReference>
<dbReference type="Pfam" id="PF00069">
    <property type="entry name" value="Pkinase"/>
    <property type="match status" value="1"/>
</dbReference>
<dbReference type="FunFam" id="3.30.200.20:FF:000035">
    <property type="entry name" value="Serine/threonine protein kinase Stk1"/>
    <property type="match status" value="1"/>
</dbReference>
<dbReference type="EC" id="2.7.11.1" evidence="1"/>
<keyword evidence="10" id="KW-1133">Transmembrane helix</keyword>
<protein>
    <recommendedName>
        <fullName evidence="1">non-specific serine/threonine protein kinase</fullName>
        <ecNumber evidence="1">2.7.11.1</ecNumber>
    </recommendedName>
</protein>
<evidence type="ECO:0000256" key="10">
    <source>
        <dbReference type="SAM" id="Phobius"/>
    </source>
</evidence>
<comment type="catalytic activity">
    <reaction evidence="7">
        <text>L-threonyl-[protein] + ATP = O-phospho-L-threonyl-[protein] + ADP + H(+)</text>
        <dbReference type="Rhea" id="RHEA:46608"/>
        <dbReference type="Rhea" id="RHEA-COMP:11060"/>
        <dbReference type="Rhea" id="RHEA-COMP:11605"/>
        <dbReference type="ChEBI" id="CHEBI:15378"/>
        <dbReference type="ChEBI" id="CHEBI:30013"/>
        <dbReference type="ChEBI" id="CHEBI:30616"/>
        <dbReference type="ChEBI" id="CHEBI:61977"/>
        <dbReference type="ChEBI" id="CHEBI:456216"/>
        <dbReference type="EC" id="2.7.11.1"/>
    </reaction>
</comment>
<keyword evidence="2" id="KW-0723">Serine/threonine-protein kinase</keyword>
<comment type="catalytic activity">
    <reaction evidence="8">
        <text>L-seryl-[protein] + ATP = O-phospho-L-seryl-[protein] + ADP + H(+)</text>
        <dbReference type="Rhea" id="RHEA:17989"/>
        <dbReference type="Rhea" id="RHEA-COMP:9863"/>
        <dbReference type="Rhea" id="RHEA-COMP:11604"/>
        <dbReference type="ChEBI" id="CHEBI:15378"/>
        <dbReference type="ChEBI" id="CHEBI:29999"/>
        <dbReference type="ChEBI" id="CHEBI:30616"/>
        <dbReference type="ChEBI" id="CHEBI:83421"/>
        <dbReference type="ChEBI" id="CHEBI:456216"/>
        <dbReference type="EC" id="2.7.11.1"/>
    </reaction>
</comment>
<dbReference type="Gene3D" id="3.30.200.20">
    <property type="entry name" value="Phosphorylase Kinase, domain 1"/>
    <property type="match status" value="1"/>
</dbReference>
<dbReference type="SUPFAM" id="SSF56112">
    <property type="entry name" value="Protein kinase-like (PK-like)"/>
    <property type="match status" value="1"/>
</dbReference>
<feature type="binding site" evidence="9">
    <location>
        <position position="41"/>
    </location>
    <ligand>
        <name>ATP</name>
        <dbReference type="ChEBI" id="CHEBI:30616"/>
    </ligand>
</feature>
<dbReference type="CDD" id="cd14014">
    <property type="entry name" value="STKc_PknB_like"/>
    <property type="match status" value="1"/>
</dbReference>
<dbReference type="Proteomes" id="UP001197795">
    <property type="component" value="Unassembled WGS sequence"/>
</dbReference>
<dbReference type="GO" id="GO:0005524">
    <property type="term" value="F:ATP binding"/>
    <property type="evidence" value="ECO:0007669"/>
    <property type="project" value="UniProtKB-UniRule"/>
</dbReference>
<dbReference type="Gene3D" id="3.30.10.20">
    <property type="match status" value="3"/>
</dbReference>
<evidence type="ECO:0000313" key="14">
    <source>
        <dbReference type="Proteomes" id="UP001197795"/>
    </source>
</evidence>
<keyword evidence="5 13" id="KW-0418">Kinase</keyword>
<dbReference type="AlphaFoldDB" id="A0AAE2ZVY7"/>
<dbReference type="RefSeq" id="WP_227732285.1">
    <property type="nucleotide sequence ID" value="NZ_JAJEPV010000004.1"/>
</dbReference>
<dbReference type="FunFam" id="1.10.510.10:FF:000021">
    <property type="entry name" value="Serine/threonine protein kinase"/>
    <property type="match status" value="1"/>
</dbReference>
<dbReference type="InterPro" id="IPR000719">
    <property type="entry name" value="Prot_kinase_dom"/>
</dbReference>
<dbReference type="InterPro" id="IPR011009">
    <property type="entry name" value="Kinase-like_dom_sf"/>
</dbReference>
<feature type="domain" description="PASTA" evidence="12">
    <location>
        <begin position="468"/>
        <end position="534"/>
    </location>
</feature>
<dbReference type="SMART" id="SM00220">
    <property type="entry name" value="S_TKc"/>
    <property type="match status" value="1"/>
</dbReference>
<keyword evidence="14" id="KW-1185">Reference proteome</keyword>
<sequence>MIKIGMMIGDRYEILEKIGTGGMSDVYKAKCHKLNRYVAIKVLKQEFSENANFVSKFRIEAQAAAGLMHPNIVNVYDVGEENGIYYIVMELVEGITLKKYIEKKARLSYKEAVSIAIQVSMGIEAAHNNHIIHRDIKPQNIIISKDGKVKVTDFGIAKAATSNTITSNVMGSVHYTSPEQARGGYSDEKSDIYSLGITMFEMLTGRVPFNGETTVAIAIKHIQEEMPSPKEFVPEIPSSVASIVLKCCQKSPDRRYQNMAELIADLKQSLINPEEDFVVNTDPDMEGGTRMISDEDMAQIKRKVPYQGGREYEEPDHDETMRLRSDTEAMYENDEDGEDEDNYDYDPKMERVTTILAIVAGVVICIILIVLAVKIFGGKNEGSSDSNSGPIITTEETDATEVEKVSMPYVTGMKVEDAKSTLTSLGILTEVTYEESDTVAEGVVINTDVSVGAQIDKGSKVTLKASAGTQGVEVPNVVNLTFDEANTQLVSKGFLVNKTENYSDTVESGRVISQTPSEGNKAPKGSVITVTVSLGKEDTKIRVPNLIGLSEQDGTVEAIEAGLTVGSVTYIYSDEVGEGMICYQSYSHGSYVEQGTSIDIKVSQGAQKVTYKCNVSIAAPTTSEAPGYVSGMEVSIKLVTDDNNVLLDTKTSTFPVATNFNGMTASGGTLTMTYQVTSEPTTTTNPDTGEQVTVPGTTEDRSFTRRVEFVKE</sequence>
<name>A0AAE2ZVY7_9FIRM</name>
<keyword evidence="4 9" id="KW-0547">Nucleotide-binding</keyword>
<feature type="domain" description="Protein kinase" evidence="11">
    <location>
        <begin position="12"/>
        <end position="271"/>
    </location>
</feature>
<evidence type="ECO:0000259" key="12">
    <source>
        <dbReference type="PROSITE" id="PS51178"/>
    </source>
</evidence>
<comment type="caution">
    <text evidence="13">The sequence shown here is derived from an EMBL/GenBank/DDBJ whole genome shotgun (WGS) entry which is preliminary data.</text>
</comment>
<evidence type="ECO:0000256" key="8">
    <source>
        <dbReference type="ARBA" id="ARBA00048679"/>
    </source>
</evidence>
<evidence type="ECO:0000256" key="1">
    <source>
        <dbReference type="ARBA" id="ARBA00012513"/>
    </source>
</evidence>
<keyword evidence="10" id="KW-0472">Membrane</keyword>
<dbReference type="InterPro" id="IPR005543">
    <property type="entry name" value="PASTA_dom"/>
</dbReference>
<organism evidence="13 14">
    <name type="scientific">Waltera acetigignens</name>
    <dbReference type="NCBI Taxonomy" id="2981769"/>
    <lineage>
        <taxon>Bacteria</taxon>
        <taxon>Bacillati</taxon>
        <taxon>Bacillota</taxon>
        <taxon>Clostridia</taxon>
        <taxon>Lachnospirales</taxon>
        <taxon>Lachnospiraceae</taxon>
        <taxon>Waltera</taxon>
    </lineage>
</organism>
<keyword evidence="6 9" id="KW-0067">ATP-binding</keyword>
<dbReference type="Pfam" id="PF03793">
    <property type="entry name" value="PASTA"/>
    <property type="match status" value="3"/>
</dbReference>
<evidence type="ECO:0000256" key="4">
    <source>
        <dbReference type="ARBA" id="ARBA00022741"/>
    </source>
</evidence>
<feature type="domain" description="PASTA" evidence="12">
    <location>
        <begin position="401"/>
        <end position="467"/>
    </location>
</feature>
<dbReference type="Gene3D" id="1.10.510.10">
    <property type="entry name" value="Transferase(Phosphotransferase) domain 1"/>
    <property type="match status" value="1"/>
</dbReference>
<dbReference type="CDD" id="cd06577">
    <property type="entry name" value="PASTA_pknB"/>
    <property type="match status" value="3"/>
</dbReference>
<dbReference type="InterPro" id="IPR008271">
    <property type="entry name" value="Ser/Thr_kinase_AS"/>
</dbReference>
<feature type="transmembrane region" description="Helical" evidence="10">
    <location>
        <begin position="355"/>
        <end position="377"/>
    </location>
</feature>
<accession>A0AAE2ZVY7</accession>
<dbReference type="PROSITE" id="PS00107">
    <property type="entry name" value="PROTEIN_KINASE_ATP"/>
    <property type="match status" value="1"/>
</dbReference>
<gene>
    <name evidence="13" type="primary">pknB</name>
    <name evidence="13" type="ORF">LKD75_02635</name>
</gene>